<dbReference type="STRING" id="398512.Bccel_0399"/>
<dbReference type="OrthoDB" id="9796485at2"/>
<dbReference type="PANTHER" id="PTHR47297">
    <property type="match status" value="1"/>
</dbReference>
<evidence type="ECO:0000259" key="1">
    <source>
        <dbReference type="Pfam" id="PF00857"/>
    </source>
</evidence>
<dbReference type="Pfam" id="PF00857">
    <property type="entry name" value="Isochorismatase"/>
    <property type="match status" value="1"/>
</dbReference>
<dbReference type="AlphaFoldDB" id="A0A0L6JI38"/>
<dbReference type="eggNOG" id="COG1335">
    <property type="taxonomic scope" value="Bacteria"/>
</dbReference>
<dbReference type="InterPro" id="IPR044717">
    <property type="entry name" value="NIC1"/>
</dbReference>
<proteinExistence type="predicted"/>
<dbReference type="SUPFAM" id="SSF52499">
    <property type="entry name" value="Isochorismatase-like hydrolases"/>
    <property type="match status" value="1"/>
</dbReference>
<dbReference type="Gene3D" id="3.40.50.850">
    <property type="entry name" value="Isochorismatase-like"/>
    <property type="match status" value="1"/>
</dbReference>
<accession>A0A0L6JI38</accession>
<dbReference type="GO" id="GO:0019365">
    <property type="term" value="P:pyridine nucleotide salvage"/>
    <property type="evidence" value="ECO:0007669"/>
    <property type="project" value="InterPro"/>
</dbReference>
<gene>
    <name evidence="2" type="ORF">Bccel_0399</name>
</gene>
<reference evidence="3" key="1">
    <citation type="submission" date="2015-07" db="EMBL/GenBank/DDBJ databases">
        <title>Near-Complete Genome Sequence of the Cellulolytic Bacterium Bacteroides (Pseudobacteroides) cellulosolvens ATCC 35603.</title>
        <authorList>
            <person name="Dassa B."/>
            <person name="Utturkar S.M."/>
            <person name="Klingeman D.M."/>
            <person name="Hurt R.A."/>
            <person name="Keller M."/>
            <person name="Xu J."/>
            <person name="Reddy Y.H.K."/>
            <person name="Borovok I."/>
            <person name="Grinberg I.R."/>
            <person name="Lamed R."/>
            <person name="Zhivin O."/>
            <person name="Bayer E.A."/>
            <person name="Brown S.D."/>
        </authorList>
    </citation>
    <scope>NUCLEOTIDE SEQUENCE [LARGE SCALE GENOMIC DNA]</scope>
    <source>
        <strain evidence="3">DSM 2933</strain>
    </source>
</reference>
<evidence type="ECO:0000313" key="3">
    <source>
        <dbReference type="Proteomes" id="UP000036923"/>
    </source>
</evidence>
<dbReference type="RefSeq" id="WP_036946337.1">
    <property type="nucleotide sequence ID" value="NZ_KN050763.1"/>
</dbReference>
<name>A0A0L6JI38_9FIRM</name>
<keyword evidence="2" id="KW-0378">Hydrolase</keyword>
<organism evidence="2 3">
    <name type="scientific">Pseudobacteroides cellulosolvens ATCC 35603 = DSM 2933</name>
    <dbReference type="NCBI Taxonomy" id="398512"/>
    <lineage>
        <taxon>Bacteria</taxon>
        <taxon>Bacillati</taxon>
        <taxon>Bacillota</taxon>
        <taxon>Clostridia</taxon>
        <taxon>Eubacteriales</taxon>
        <taxon>Oscillospiraceae</taxon>
        <taxon>Pseudobacteroides</taxon>
    </lineage>
</organism>
<dbReference type="InterPro" id="IPR000868">
    <property type="entry name" value="Isochorismatase-like_dom"/>
</dbReference>
<dbReference type="PATRIC" id="fig|398512.5.peg.419"/>
<evidence type="ECO:0000313" key="2">
    <source>
        <dbReference type="EMBL" id="KNY25142.1"/>
    </source>
</evidence>
<dbReference type="InterPro" id="IPR036380">
    <property type="entry name" value="Isochorismatase-like_sf"/>
</dbReference>
<protein>
    <submittedName>
        <fullName evidence="2">Isochorismatase hydrolase</fullName>
    </submittedName>
</protein>
<dbReference type="CDD" id="cd00431">
    <property type="entry name" value="cysteine_hydrolases"/>
    <property type="match status" value="1"/>
</dbReference>
<comment type="caution">
    <text evidence="2">The sequence shown here is derived from an EMBL/GenBank/DDBJ whole genome shotgun (WGS) entry which is preliminary data.</text>
</comment>
<dbReference type="GO" id="GO:0008936">
    <property type="term" value="F:nicotinamidase activity"/>
    <property type="evidence" value="ECO:0007669"/>
    <property type="project" value="InterPro"/>
</dbReference>
<dbReference type="PANTHER" id="PTHR47297:SF2">
    <property type="entry name" value="OS02G0606800 PROTEIN"/>
    <property type="match status" value="1"/>
</dbReference>
<sequence length="223" mass="25148">MKNLNKDDFIKRSTDTLGEMFDMLTKLPVIRFKDLQIEKTALVIVDMINGFAREGALKSPRVEGVIPEIEKMSKACDEMGIKKLAFADCHTDESPEFGSYPVHCMAGTSEWEIVDELKEIGGYKLIPKNSTNGFIEDEFQSWLEENKDIDTFVVTGDCTDICVQQFATTLKTWFNKQNKKSRVIIPVNAVQTYDLGMHNGDLMQVMALYNMTINGVEIVGGIE</sequence>
<dbReference type="EMBL" id="LGTC01000001">
    <property type="protein sequence ID" value="KNY25142.1"/>
    <property type="molecule type" value="Genomic_DNA"/>
</dbReference>
<dbReference type="Proteomes" id="UP000036923">
    <property type="component" value="Unassembled WGS sequence"/>
</dbReference>
<keyword evidence="3" id="KW-1185">Reference proteome</keyword>
<feature type="domain" description="Isochorismatase-like" evidence="1">
    <location>
        <begin position="40"/>
        <end position="206"/>
    </location>
</feature>